<feature type="region of interest" description="Disordered" evidence="1">
    <location>
        <begin position="90"/>
        <end position="126"/>
    </location>
</feature>
<evidence type="ECO:0000313" key="2">
    <source>
        <dbReference type="EMBL" id="THV73568.1"/>
    </source>
</evidence>
<gene>
    <name evidence="2" type="ORF">D6D28_03176</name>
</gene>
<protein>
    <submittedName>
        <fullName evidence="2">Uncharacterized protein</fullName>
    </submittedName>
</protein>
<dbReference type="Proteomes" id="UP000304951">
    <property type="component" value="Unassembled WGS sequence"/>
</dbReference>
<sequence length="422" mass="47089">MKTARSETFIVYALSSAIHQKRLSALCVALAEGALKPASEGVLNNLYAKSKSRIVTHLDELWGSNEPEFPPPYHSSMVLGASDDALIDQSDFGPSNITRAPRKRRISTPVARQTPSKRRPSMEKSVPEPWEVAIAAIRAKLWALREEQQVRCTAVVDPENKLRFPPDQVAYCASPTDYVSHSQTSTVGDTVEDSSMMAEEAIVKEQKQRALSDANADYNEQHVREMMEMLPNSLVREILDAPGVHSLLAAQQQAEQTEIQATQSGSRKVTATEVEQIVKESVDKHVDERLEQKIKVAFKSLVRERVDCLVQDRLPLAADLVLHGATEGYRDQFYEDCKTNEASLLEMVDEGRTQVQDTMNDCIAEINDTIQNQIGKLESWSGELSTSIGEQLARLGYWSDKFARSSASDRYAKKSMSRCKSI</sequence>
<comment type="caution">
    <text evidence="2">The sequence shown here is derived from an EMBL/GenBank/DDBJ whole genome shotgun (WGS) entry which is preliminary data.</text>
</comment>
<dbReference type="EMBL" id="QZAF01000087">
    <property type="protein sequence ID" value="THV73568.1"/>
    <property type="molecule type" value="Genomic_DNA"/>
</dbReference>
<evidence type="ECO:0000256" key="1">
    <source>
        <dbReference type="SAM" id="MobiDB-lite"/>
    </source>
</evidence>
<organism evidence="2 3">
    <name type="scientific">Aureobasidium pullulans</name>
    <name type="common">Black yeast</name>
    <name type="synonym">Pullularia pullulans</name>
    <dbReference type="NCBI Taxonomy" id="5580"/>
    <lineage>
        <taxon>Eukaryota</taxon>
        <taxon>Fungi</taxon>
        <taxon>Dikarya</taxon>
        <taxon>Ascomycota</taxon>
        <taxon>Pezizomycotina</taxon>
        <taxon>Dothideomycetes</taxon>
        <taxon>Dothideomycetidae</taxon>
        <taxon>Dothideales</taxon>
        <taxon>Saccotheciaceae</taxon>
        <taxon>Aureobasidium</taxon>
    </lineage>
</organism>
<reference evidence="2 3" key="1">
    <citation type="submission" date="2018-10" db="EMBL/GenBank/DDBJ databases">
        <title>Fifty Aureobasidium pullulans genomes reveal a recombining polyextremotolerant generalist.</title>
        <authorList>
            <person name="Gostincar C."/>
            <person name="Turk M."/>
            <person name="Zajc J."/>
            <person name="Gunde-Cimerman N."/>
        </authorList>
    </citation>
    <scope>NUCLEOTIDE SEQUENCE [LARGE SCALE GENOMIC DNA]</scope>
    <source>
        <strain evidence="2 3">EXF-11900</strain>
    </source>
</reference>
<dbReference type="AlphaFoldDB" id="A0A4S8SRA8"/>
<name>A0A4S8SRA8_AURPU</name>
<proteinExistence type="predicted"/>
<accession>A0A4S8SRA8</accession>
<evidence type="ECO:0000313" key="3">
    <source>
        <dbReference type="Proteomes" id="UP000304951"/>
    </source>
</evidence>